<dbReference type="STRING" id="35608.A0A2U1LWR7"/>
<comment type="similarity">
    <text evidence="1">Belongs to the ARG7 family.</text>
</comment>
<reference evidence="2 3" key="1">
    <citation type="journal article" date="2018" name="Mol. Plant">
        <title>The genome of Artemisia annua provides insight into the evolution of Asteraceae family and artemisinin biosynthesis.</title>
        <authorList>
            <person name="Shen Q."/>
            <person name="Zhang L."/>
            <person name="Liao Z."/>
            <person name="Wang S."/>
            <person name="Yan T."/>
            <person name="Shi P."/>
            <person name="Liu M."/>
            <person name="Fu X."/>
            <person name="Pan Q."/>
            <person name="Wang Y."/>
            <person name="Lv Z."/>
            <person name="Lu X."/>
            <person name="Zhang F."/>
            <person name="Jiang W."/>
            <person name="Ma Y."/>
            <person name="Chen M."/>
            <person name="Hao X."/>
            <person name="Li L."/>
            <person name="Tang Y."/>
            <person name="Lv G."/>
            <person name="Zhou Y."/>
            <person name="Sun X."/>
            <person name="Brodelius P.E."/>
            <person name="Rose J.K.C."/>
            <person name="Tang K."/>
        </authorList>
    </citation>
    <scope>NUCLEOTIDE SEQUENCE [LARGE SCALE GENOMIC DNA]</scope>
    <source>
        <strain evidence="3">cv. Huhao1</strain>
        <tissue evidence="2">Leaf</tissue>
    </source>
</reference>
<gene>
    <name evidence="2" type="ORF">CTI12_AA442050</name>
</gene>
<evidence type="ECO:0000313" key="3">
    <source>
        <dbReference type="Proteomes" id="UP000245207"/>
    </source>
</evidence>
<comment type="caution">
    <text evidence="2">The sequence shown here is derived from an EMBL/GenBank/DDBJ whole genome shotgun (WGS) entry which is preliminary data.</text>
</comment>
<evidence type="ECO:0000313" key="2">
    <source>
        <dbReference type="EMBL" id="PWA53459.1"/>
    </source>
</evidence>
<dbReference type="Proteomes" id="UP000245207">
    <property type="component" value="Unassembled WGS sequence"/>
</dbReference>
<accession>A0A2U1LWR7</accession>
<dbReference type="PANTHER" id="PTHR31175:SF120">
    <property type="entry name" value="OS09G0547100 PROTEIN"/>
    <property type="match status" value="1"/>
</dbReference>
<dbReference type="GO" id="GO:0009733">
    <property type="term" value="P:response to auxin"/>
    <property type="evidence" value="ECO:0007669"/>
    <property type="project" value="InterPro"/>
</dbReference>
<evidence type="ECO:0000256" key="1">
    <source>
        <dbReference type="ARBA" id="ARBA00006974"/>
    </source>
</evidence>
<organism evidence="2 3">
    <name type="scientific">Artemisia annua</name>
    <name type="common">Sweet wormwood</name>
    <dbReference type="NCBI Taxonomy" id="35608"/>
    <lineage>
        <taxon>Eukaryota</taxon>
        <taxon>Viridiplantae</taxon>
        <taxon>Streptophyta</taxon>
        <taxon>Embryophyta</taxon>
        <taxon>Tracheophyta</taxon>
        <taxon>Spermatophyta</taxon>
        <taxon>Magnoliopsida</taxon>
        <taxon>eudicotyledons</taxon>
        <taxon>Gunneridae</taxon>
        <taxon>Pentapetalae</taxon>
        <taxon>asterids</taxon>
        <taxon>campanulids</taxon>
        <taxon>Asterales</taxon>
        <taxon>Asteraceae</taxon>
        <taxon>Asteroideae</taxon>
        <taxon>Anthemideae</taxon>
        <taxon>Artemisiinae</taxon>
        <taxon>Artemisia</taxon>
    </lineage>
</organism>
<name>A0A2U1LWR7_ARTAN</name>
<dbReference type="AlphaFoldDB" id="A0A2U1LWR7"/>
<protein>
    <submittedName>
        <fullName evidence="2">Small auxin-up RNA</fullName>
    </submittedName>
</protein>
<dbReference type="Pfam" id="PF02519">
    <property type="entry name" value="Auxin_inducible"/>
    <property type="match status" value="1"/>
</dbReference>
<proteinExistence type="inferred from homology"/>
<keyword evidence="3" id="KW-1185">Reference proteome</keyword>
<dbReference type="EMBL" id="PKPP01007414">
    <property type="protein sequence ID" value="PWA53459.1"/>
    <property type="molecule type" value="Genomic_DNA"/>
</dbReference>
<sequence>MRHSFSCIYATFFVSCFTRNTKAKKNLREIVFAMTPKKIVKMVRKWGSEAQKSDANKKNDYVTNKGHFVVYAADQSRFVMPLHYLKSNIFMELLRISEDEFGLPRNGPITLPCDSMLMNYLVNVLERGLSDDLEKALLAFIVGEDQ</sequence>
<dbReference type="OrthoDB" id="1936278at2759"/>
<dbReference type="PROSITE" id="PS51257">
    <property type="entry name" value="PROKAR_LIPOPROTEIN"/>
    <property type="match status" value="1"/>
</dbReference>
<dbReference type="InterPro" id="IPR003676">
    <property type="entry name" value="SAUR_fam"/>
</dbReference>
<dbReference type="PANTHER" id="PTHR31175">
    <property type="entry name" value="AUXIN-RESPONSIVE FAMILY PROTEIN"/>
    <property type="match status" value="1"/>
</dbReference>